<comment type="caution">
    <text evidence="3">The sequence shown here is derived from an EMBL/GenBank/DDBJ whole genome shotgun (WGS) entry which is preliminary data.</text>
</comment>
<dbReference type="AlphaFoldDB" id="A0A5C6MNB3"/>
<evidence type="ECO:0000256" key="1">
    <source>
        <dbReference type="SAM" id="MobiDB-lite"/>
    </source>
</evidence>
<accession>A0A5C6MNB3</accession>
<evidence type="ECO:0000313" key="3">
    <source>
        <dbReference type="EMBL" id="TWW56646.1"/>
    </source>
</evidence>
<feature type="compositionally biased region" description="Basic residues" evidence="1">
    <location>
        <begin position="38"/>
        <end position="47"/>
    </location>
</feature>
<sequence length="110" mass="11857">MALRQFALTLVALLGSAAVGDGVSDRCRPGGFTPSSPRCKKAPSKTKWRPESTARAKPSLTRRVVEDGSFVPQSLEYRRGAAVCLRAGPPSNRCICVPPPLRRLAHFSPL</sequence>
<keyword evidence="4" id="KW-1185">Reference proteome</keyword>
<evidence type="ECO:0000313" key="4">
    <source>
        <dbReference type="Proteomes" id="UP000324091"/>
    </source>
</evidence>
<feature type="signal peptide" evidence="2">
    <location>
        <begin position="1"/>
        <end position="22"/>
    </location>
</feature>
<dbReference type="Proteomes" id="UP000324091">
    <property type="component" value="Chromosome 8"/>
</dbReference>
<organism evidence="3 4">
    <name type="scientific">Takifugu flavidus</name>
    <name type="common">sansaifugu</name>
    <dbReference type="NCBI Taxonomy" id="433684"/>
    <lineage>
        <taxon>Eukaryota</taxon>
        <taxon>Metazoa</taxon>
        <taxon>Chordata</taxon>
        <taxon>Craniata</taxon>
        <taxon>Vertebrata</taxon>
        <taxon>Euteleostomi</taxon>
        <taxon>Actinopterygii</taxon>
        <taxon>Neopterygii</taxon>
        <taxon>Teleostei</taxon>
        <taxon>Neoteleostei</taxon>
        <taxon>Acanthomorphata</taxon>
        <taxon>Eupercaria</taxon>
        <taxon>Tetraodontiformes</taxon>
        <taxon>Tetradontoidea</taxon>
        <taxon>Tetraodontidae</taxon>
        <taxon>Takifugu</taxon>
    </lineage>
</organism>
<name>A0A5C6MNB3_9TELE</name>
<dbReference type="EMBL" id="RHFK02000021">
    <property type="protein sequence ID" value="TWW56646.1"/>
    <property type="molecule type" value="Genomic_DNA"/>
</dbReference>
<evidence type="ECO:0000256" key="2">
    <source>
        <dbReference type="SAM" id="SignalP"/>
    </source>
</evidence>
<feature type="chain" id="PRO_5022919465" evidence="2">
    <location>
        <begin position="23"/>
        <end position="110"/>
    </location>
</feature>
<protein>
    <submittedName>
        <fullName evidence="3">Uncharacterized protein</fullName>
    </submittedName>
</protein>
<gene>
    <name evidence="3" type="ORF">D4764_08G0006330</name>
</gene>
<feature type="region of interest" description="Disordered" evidence="1">
    <location>
        <begin position="30"/>
        <end position="59"/>
    </location>
</feature>
<proteinExistence type="predicted"/>
<reference evidence="3 4" key="1">
    <citation type="submission" date="2019-04" db="EMBL/GenBank/DDBJ databases">
        <title>Chromosome genome assembly for Takifugu flavidus.</title>
        <authorList>
            <person name="Xiao S."/>
        </authorList>
    </citation>
    <scope>NUCLEOTIDE SEQUENCE [LARGE SCALE GENOMIC DNA]</scope>
    <source>
        <strain evidence="3">HTHZ2018</strain>
        <tissue evidence="3">Muscle</tissue>
    </source>
</reference>
<keyword evidence="2" id="KW-0732">Signal</keyword>